<dbReference type="RefSeq" id="XP_022466927.1">
    <property type="nucleotide sequence ID" value="XM_022610652.1"/>
</dbReference>
<reference evidence="8 9" key="1">
    <citation type="journal article" date="2011" name="Proc. Natl. Acad. Sci. U.S.A.">
        <title>Evolutionary erosion of yeast sex chromosomes by mating-type switching accidents.</title>
        <authorList>
            <person name="Gordon J.L."/>
            <person name="Armisen D."/>
            <person name="Proux-Wera E."/>
            <person name="Oheigeartaigh S.S."/>
            <person name="Byrne K.P."/>
            <person name="Wolfe K.H."/>
        </authorList>
    </citation>
    <scope>NUCLEOTIDE SEQUENCE [LARGE SCALE GENOMIC DNA]</scope>
    <source>
        <strain evidence="9">ATCC MYA-139 / BCRC 22969 / CBS 8797 / CCRC 22969 / KCTC 17520 / NBRC 10181 / NCYC 3082</strain>
    </source>
</reference>
<dbReference type="FunFam" id="1.10.10.1410:FF:000002">
    <property type="entry name" value="60S acidic ribosomal protein P2"/>
    <property type="match status" value="1"/>
</dbReference>
<dbReference type="InterPro" id="IPR038716">
    <property type="entry name" value="P1/P2_N_sf"/>
</dbReference>
<dbReference type="GO" id="GO:0003735">
    <property type="term" value="F:structural constituent of ribosome"/>
    <property type="evidence" value="ECO:0007669"/>
    <property type="project" value="InterPro"/>
</dbReference>
<dbReference type="Proteomes" id="UP000006310">
    <property type="component" value="Chromosome 12"/>
</dbReference>
<dbReference type="Pfam" id="PF00428">
    <property type="entry name" value="Ribosomal_60s"/>
    <property type="match status" value="1"/>
</dbReference>
<dbReference type="InterPro" id="IPR001859">
    <property type="entry name" value="Ribosomal_P1/P2_euk"/>
</dbReference>
<dbReference type="GO" id="GO:0022625">
    <property type="term" value="C:cytosolic large ribosomal subunit"/>
    <property type="evidence" value="ECO:0007669"/>
    <property type="project" value="InterPro"/>
</dbReference>
<dbReference type="InterPro" id="IPR027534">
    <property type="entry name" value="Ribosomal_P1/P2"/>
</dbReference>
<evidence type="ECO:0000256" key="3">
    <source>
        <dbReference type="ARBA" id="ARBA00022553"/>
    </source>
</evidence>
<keyword evidence="9" id="KW-1185">Reference proteome</keyword>
<organism evidence="8 9">
    <name type="scientific">Huiozyma naganishii (strain ATCC MYA-139 / BCRC 22969 / CBS 8797 / KCTC 17520 / NBRC 10181 / NCYC 3082 / Yp74L-3)</name>
    <name type="common">Yeast</name>
    <name type="synonym">Kazachstania naganishii</name>
    <dbReference type="NCBI Taxonomy" id="1071383"/>
    <lineage>
        <taxon>Eukaryota</taxon>
        <taxon>Fungi</taxon>
        <taxon>Dikarya</taxon>
        <taxon>Ascomycota</taxon>
        <taxon>Saccharomycotina</taxon>
        <taxon>Saccharomycetes</taxon>
        <taxon>Saccharomycetales</taxon>
        <taxon>Saccharomycetaceae</taxon>
        <taxon>Huiozyma</taxon>
    </lineage>
</organism>
<evidence type="ECO:0000313" key="8">
    <source>
        <dbReference type="EMBL" id="CCK72682.1"/>
    </source>
</evidence>
<comment type="subunit">
    <text evidence="6">Component of the large ribosomal subunit (LSU). Mature yeast ribosomes consist of a small (40S) and a large (60S) subunit. The 40S small subunit contains 1 molecule of ribosomal RNA (18S rRNA) and 33 different proteins (encoded by 57 genes). The large 60S subunit contains 3 rRNA molecules (25S, 5.8S and 5S rRNA) and 46 different proteins (encoded by 81 genes). The 5 acidic ribosomal P-proteins form the stalk structure of the 60S subunit. They are organized as a pentameric complex in which uL10/P0 interacts with 2 heterodimers, P1A-P2B and P1B-P2A.</text>
</comment>
<dbReference type="PANTHER" id="PTHR21141">
    <property type="entry name" value="60S ACIDIC RIBOSOMAL PROTEIN FAMILY MEMBER"/>
    <property type="match status" value="1"/>
</dbReference>
<dbReference type="InterPro" id="IPR044076">
    <property type="entry name" value="Ribosomal_P2"/>
</dbReference>
<evidence type="ECO:0000256" key="7">
    <source>
        <dbReference type="SAM" id="MobiDB-lite"/>
    </source>
</evidence>
<evidence type="ECO:0000313" key="9">
    <source>
        <dbReference type="Proteomes" id="UP000006310"/>
    </source>
</evidence>
<dbReference type="Gene3D" id="1.10.10.1410">
    <property type="match status" value="1"/>
</dbReference>
<feature type="region of interest" description="Disordered" evidence="7">
    <location>
        <begin position="77"/>
        <end position="107"/>
    </location>
</feature>
<dbReference type="eggNOG" id="KOG3449">
    <property type="taxonomic scope" value="Eukaryota"/>
</dbReference>
<evidence type="ECO:0000256" key="2">
    <source>
        <dbReference type="ARBA" id="ARBA00005436"/>
    </source>
</evidence>
<sequence>MKYLAAYLLLNAAGNTADAENVKKVLTSVGVEIEDKKVSALIAAVEGKAVADLITEGTEKLSAVPAAGPATGAAAASGAAAGEAAAEEAAAEEEEESDADMGFGLFD</sequence>
<dbReference type="HAMAP" id="MF_01478">
    <property type="entry name" value="Ribosomal_L12_arch"/>
    <property type="match status" value="1"/>
</dbReference>
<evidence type="ECO:0000256" key="1">
    <source>
        <dbReference type="ARBA" id="ARBA00004021"/>
    </source>
</evidence>
<protein>
    <recommendedName>
        <fullName evidence="10">60S acidic ribosomal protein P2</fullName>
    </recommendedName>
</protein>
<evidence type="ECO:0000256" key="5">
    <source>
        <dbReference type="ARBA" id="ARBA00023274"/>
    </source>
</evidence>
<accession>J7S3K6</accession>
<dbReference type="GO" id="GO:0002182">
    <property type="term" value="P:cytoplasmic translational elongation"/>
    <property type="evidence" value="ECO:0007669"/>
    <property type="project" value="InterPro"/>
</dbReference>
<evidence type="ECO:0000256" key="4">
    <source>
        <dbReference type="ARBA" id="ARBA00022980"/>
    </source>
</evidence>
<dbReference type="OMA" id="ICKAVHI"/>
<comment type="similarity">
    <text evidence="2">Belongs to the eukaryotic ribosomal protein P1/P2 family.</text>
</comment>
<dbReference type="EMBL" id="HE978325">
    <property type="protein sequence ID" value="CCK72682.1"/>
    <property type="molecule type" value="Genomic_DNA"/>
</dbReference>
<reference evidence="9" key="2">
    <citation type="submission" date="2012-08" db="EMBL/GenBank/DDBJ databases">
        <title>Genome sequence of Kazachstania naganishii.</title>
        <authorList>
            <person name="Gordon J.L."/>
            <person name="Armisen D."/>
            <person name="Proux-Wera E."/>
            <person name="OhEigeartaigh S.S."/>
            <person name="Byrne K.P."/>
            <person name="Wolfe K.H."/>
        </authorList>
    </citation>
    <scope>NUCLEOTIDE SEQUENCE [LARGE SCALE GENOMIC DNA]</scope>
    <source>
        <strain evidence="9">ATCC MYA-139 / BCRC 22969 / CBS 8797 / CCRC 22969 / KCTC 17520 / NBRC 10181 / NCYC 3082</strain>
    </source>
</reference>
<name>J7S3K6_HUIN7</name>
<keyword evidence="4" id="KW-0689">Ribosomal protein</keyword>
<dbReference type="STRING" id="1071383.J7S3K6"/>
<keyword evidence="3" id="KW-0597">Phosphoprotein</keyword>
<evidence type="ECO:0000256" key="6">
    <source>
        <dbReference type="ARBA" id="ARBA00063629"/>
    </source>
</evidence>
<comment type="function">
    <text evidence="1">Component of the ribosome, a large ribonucleoprotein complex responsible for the synthesis of proteins in the cell. The small ribosomal subunit (SSU) binds messenger RNAs (mRNAs) and translates the encoded message by selecting cognate aminoacyl-transfer RNA (tRNA) molecules. The large subunit (LSU) contains the ribosomal catalytic site termed the peptidyl transferase center (PTC), which catalyzes the formation of peptide bonds, thereby polymerizing the amino acids delivered by tRNAs into a polypeptide chain. The nascent polypeptides leave the ribosome through a tunnel in the LSU and interact with protein factors that function in enzymatic processing, targeting, and the membrane insertion of nascent chains at the exit of the ribosomal tunnel.</text>
</comment>
<dbReference type="KEGG" id="kng:KNAG_0L00590"/>
<dbReference type="PRINTS" id="PR00456">
    <property type="entry name" value="RIBOSOMALP2"/>
</dbReference>
<dbReference type="PANTHER" id="PTHR21141:SF103">
    <property type="entry name" value="LARGE RIBOSOMAL SUBUNIT PROTEIN P2A"/>
    <property type="match status" value="1"/>
</dbReference>
<dbReference type="AlphaFoldDB" id="J7S3K6"/>
<keyword evidence="5" id="KW-0687">Ribonucleoprotein</keyword>
<proteinExistence type="inferred from homology"/>
<feature type="compositionally biased region" description="Acidic residues" evidence="7">
    <location>
        <begin position="85"/>
        <end position="99"/>
    </location>
</feature>
<evidence type="ECO:0008006" key="10">
    <source>
        <dbReference type="Google" id="ProtNLM"/>
    </source>
</evidence>
<dbReference type="GeneID" id="34528456"/>
<gene>
    <name evidence="8" type="primary">KNAG0L00590</name>
    <name evidence="8" type="ordered locus">KNAG_0L00590</name>
</gene>
<dbReference type="HOGENOM" id="CLU_114656_0_2_1"/>
<dbReference type="OrthoDB" id="1227494at2759"/>